<reference evidence="2" key="1">
    <citation type="journal article" date="2019" name="Genome Announc.">
        <title>Draft Genome Sequence of Pseudoalteromonas piscicida Strain 36Y ROTHPW, an Hypersaline Seawater Isolate from the South Coast of Sonora, Mexico.</title>
        <authorList>
            <person name="Sanchez-Diaz R."/>
            <person name="Molina-Garza Z.J."/>
            <person name="Cruz-Suarez L.E."/>
            <person name="Selvin J."/>
            <person name="Kiran G.S."/>
            <person name="Ibarra-Gamez J.C."/>
            <person name="Gomez-Gil B."/>
            <person name="Galaviz-Silva L."/>
        </authorList>
    </citation>
    <scope>NUCLEOTIDE SEQUENCE [LARGE SCALE GENOMIC DNA]</scope>
    <source>
        <strain evidence="2">36Y_RITHPW</strain>
    </source>
</reference>
<proteinExistence type="predicted"/>
<accession>A0A2A5JUG8</accession>
<comment type="caution">
    <text evidence="1">The sequence shown here is derived from an EMBL/GenBank/DDBJ whole genome shotgun (WGS) entry which is preliminary data.</text>
</comment>
<dbReference type="RefSeq" id="WP_099640744.1">
    <property type="nucleotide sequence ID" value="NZ_NKHF01000015.1"/>
</dbReference>
<dbReference type="AlphaFoldDB" id="A0A2A5JUG8"/>
<sequence length="122" mass="13262">MQEQIPSQQDHLATLAYLDKQVKRGQITREVADVESILGTTADTGHLVLVEFIKLLDGLSKATTLAEMRAVASQGRDDLGTLTTKVLNNEIQFPYQGKGAEHVYQEIASRATGVASILTPPE</sequence>
<gene>
    <name evidence="1" type="ORF">CEX98_03510</name>
</gene>
<dbReference type="Proteomes" id="UP000228621">
    <property type="component" value="Unassembled WGS sequence"/>
</dbReference>
<evidence type="ECO:0000313" key="1">
    <source>
        <dbReference type="EMBL" id="PCK33123.1"/>
    </source>
</evidence>
<name>A0A2A5JUG8_PSEO7</name>
<organism evidence="1 2">
    <name type="scientific">Pseudoalteromonas piscicida</name>
    <dbReference type="NCBI Taxonomy" id="43662"/>
    <lineage>
        <taxon>Bacteria</taxon>
        <taxon>Pseudomonadati</taxon>
        <taxon>Pseudomonadota</taxon>
        <taxon>Gammaproteobacteria</taxon>
        <taxon>Alteromonadales</taxon>
        <taxon>Pseudoalteromonadaceae</taxon>
        <taxon>Pseudoalteromonas</taxon>
    </lineage>
</organism>
<protein>
    <submittedName>
        <fullName evidence="1">Uncharacterized protein</fullName>
    </submittedName>
</protein>
<dbReference type="EMBL" id="NKHF01000015">
    <property type="protein sequence ID" value="PCK33123.1"/>
    <property type="molecule type" value="Genomic_DNA"/>
</dbReference>
<evidence type="ECO:0000313" key="2">
    <source>
        <dbReference type="Proteomes" id="UP000228621"/>
    </source>
</evidence>
<dbReference type="OrthoDB" id="6304091at2"/>
<keyword evidence="2" id="KW-1185">Reference proteome</keyword>